<dbReference type="Pfam" id="PF01420">
    <property type="entry name" value="Methylase_S"/>
    <property type="match status" value="2"/>
</dbReference>
<dbReference type="SUPFAM" id="SSF116734">
    <property type="entry name" value="DNA methylase specificity domain"/>
    <property type="match status" value="2"/>
</dbReference>
<proteinExistence type="inferred from homology"/>
<keyword evidence="3" id="KW-0238">DNA-binding</keyword>
<dbReference type="RefSeq" id="WP_148884464.1">
    <property type="nucleotide sequence ID" value="NZ_CP042817.1"/>
</dbReference>
<evidence type="ECO:0000313" key="5">
    <source>
        <dbReference type="EMBL" id="QEJ97356.1"/>
    </source>
</evidence>
<accession>A0AAE6ISE3</accession>
<feature type="domain" description="Type I restriction modification DNA specificity" evidence="4">
    <location>
        <begin position="10"/>
        <end position="168"/>
    </location>
</feature>
<dbReference type="REBASE" id="374701">
    <property type="entry name" value="S1.TphB365ORF4670P"/>
</dbReference>
<keyword evidence="2" id="KW-0680">Restriction system</keyword>
<organism evidence="5 6">
    <name type="scientific">Treponema phagedenis</name>
    <dbReference type="NCBI Taxonomy" id="162"/>
    <lineage>
        <taxon>Bacteria</taxon>
        <taxon>Pseudomonadati</taxon>
        <taxon>Spirochaetota</taxon>
        <taxon>Spirochaetia</taxon>
        <taxon>Spirochaetales</taxon>
        <taxon>Treponemataceae</taxon>
        <taxon>Treponema</taxon>
    </lineage>
</organism>
<sequence>MSKRLSLEDVEWREFRIKDIFETFHGSNGLQTPTGSYIPKNELYISSIPRITVRDTNNGIDSYCSSNNKNYRCFENFISVSFMGSAFYHPYKASLDMKVHALIPKNFHLTKNISLFLIRSLKNNTKFYSYGNQLSSTDLPRQKMLLPVDNKNEPNWQFMEDYIKQEQKIIAHKVIDYYEQKMLETAFDLVGLEDVEWKNFKLGSLFTFERKPSKGLNHLDTDKNRGISYLGATNKNNGVLEFVDPISNLVYRGNCIAFIRNGEGSMGYSVYKKENFMATQDISVGYNENLNQYNGMFITTVADRVRGKYNFGYKRNQSRLENEILTLPADKNGNPHWEYMSKFMQKLEVEKISNFLPYIYIYIYIYIG</sequence>
<dbReference type="EMBL" id="CP042817">
    <property type="protein sequence ID" value="QEJ97356.1"/>
    <property type="molecule type" value="Genomic_DNA"/>
</dbReference>
<evidence type="ECO:0000313" key="6">
    <source>
        <dbReference type="Proteomes" id="UP000323594"/>
    </source>
</evidence>
<dbReference type="InterPro" id="IPR000055">
    <property type="entry name" value="Restrct_endonuc_typeI_TRD"/>
</dbReference>
<dbReference type="InterPro" id="IPR044946">
    <property type="entry name" value="Restrct_endonuc_typeI_TRD_sf"/>
</dbReference>
<evidence type="ECO:0000259" key="4">
    <source>
        <dbReference type="Pfam" id="PF01420"/>
    </source>
</evidence>
<dbReference type="Gene3D" id="3.90.220.20">
    <property type="entry name" value="DNA methylase specificity domains"/>
    <property type="match status" value="2"/>
</dbReference>
<comment type="similarity">
    <text evidence="1">Belongs to the type-I restriction system S methylase family.</text>
</comment>
<feature type="domain" description="Type I restriction modification DNA specificity" evidence="4">
    <location>
        <begin position="195"/>
        <end position="351"/>
    </location>
</feature>
<reference evidence="5 6" key="1">
    <citation type="submission" date="2019-08" db="EMBL/GenBank/DDBJ databases">
        <authorList>
            <person name="Kuhnert P."/>
        </authorList>
    </citation>
    <scope>NUCLEOTIDE SEQUENCE [LARGE SCALE GENOMIC DNA]</scope>
    <source>
        <strain evidence="5 6">B36.5</strain>
    </source>
</reference>
<dbReference type="Proteomes" id="UP000323594">
    <property type="component" value="Chromosome"/>
</dbReference>
<dbReference type="GO" id="GO:0009307">
    <property type="term" value="P:DNA restriction-modification system"/>
    <property type="evidence" value="ECO:0007669"/>
    <property type="project" value="UniProtKB-KW"/>
</dbReference>
<evidence type="ECO:0000256" key="3">
    <source>
        <dbReference type="ARBA" id="ARBA00023125"/>
    </source>
</evidence>
<gene>
    <name evidence="5" type="ORF">FUT82_04675</name>
</gene>
<dbReference type="GO" id="GO:0003677">
    <property type="term" value="F:DNA binding"/>
    <property type="evidence" value="ECO:0007669"/>
    <property type="project" value="UniProtKB-KW"/>
</dbReference>
<protein>
    <submittedName>
        <fullName evidence="5">Restriction endonuclease</fullName>
    </submittedName>
</protein>
<keyword evidence="5" id="KW-0540">Nuclease</keyword>
<keyword evidence="5" id="KW-0255">Endonuclease</keyword>
<evidence type="ECO:0000256" key="1">
    <source>
        <dbReference type="ARBA" id="ARBA00010923"/>
    </source>
</evidence>
<keyword evidence="5" id="KW-0378">Hydrolase</keyword>
<name>A0AAE6ISE3_TREPH</name>
<evidence type="ECO:0000256" key="2">
    <source>
        <dbReference type="ARBA" id="ARBA00022747"/>
    </source>
</evidence>
<dbReference type="AlphaFoldDB" id="A0AAE6ISE3"/>
<dbReference type="GO" id="GO:0004519">
    <property type="term" value="F:endonuclease activity"/>
    <property type="evidence" value="ECO:0007669"/>
    <property type="project" value="UniProtKB-KW"/>
</dbReference>